<dbReference type="EMBL" id="JACOQK010000001">
    <property type="protein sequence ID" value="MBC5787952.1"/>
    <property type="molecule type" value="Genomic_DNA"/>
</dbReference>
<organism evidence="1 2">
    <name type="scientific">Clostridium facile</name>
    <dbReference type="NCBI Taxonomy" id="2763035"/>
    <lineage>
        <taxon>Bacteria</taxon>
        <taxon>Bacillati</taxon>
        <taxon>Bacillota</taxon>
        <taxon>Clostridia</taxon>
        <taxon>Eubacteriales</taxon>
        <taxon>Clostridiaceae</taxon>
        <taxon>Clostridium</taxon>
    </lineage>
</organism>
<dbReference type="NCBIfam" id="TIGR04223">
    <property type="entry name" value="quorum_AgrD"/>
    <property type="match status" value="1"/>
</dbReference>
<dbReference type="Proteomes" id="UP000649151">
    <property type="component" value="Unassembled WGS sequence"/>
</dbReference>
<dbReference type="RefSeq" id="WP_186996690.1">
    <property type="nucleotide sequence ID" value="NZ_JACOQK010000001.1"/>
</dbReference>
<accession>A0ABR7IS29</accession>
<evidence type="ECO:0000313" key="1">
    <source>
        <dbReference type="EMBL" id="MBC5787952.1"/>
    </source>
</evidence>
<name>A0ABR7IS29_9CLOT</name>
<evidence type="ECO:0000313" key="2">
    <source>
        <dbReference type="Proteomes" id="UP000649151"/>
    </source>
</evidence>
<proteinExistence type="predicted"/>
<gene>
    <name evidence="1" type="ORF">H8Z77_07985</name>
</gene>
<dbReference type="InterPro" id="IPR009229">
    <property type="entry name" value="AgrD"/>
</dbReference>
<keyword evidence="2" id="KW-1185">Reference proteome</keyword>
<sequence>MKNLKKSIAKKAAKLVLKTVRMSNGTPSLFAQHQPKEPVNLSARLANKK</sequence>
<protein>
    <submittedName>
        <fullName evidence="1">Cyclic lactone autoinducer peptide</fullName>
    </submittedName>
</protein>
<comment type="caution">
    <text evidence="1">The sequence shown here is derived from an EMBL/GenBank/DDBJ whole genome shotgun (WGS) entry which is preliminary data.</text>
</comment>
<reference evidence="1 2" key="1">
    <citation type="submission" date="2020-08" db="EMBL/GenBank/DDBJ databases">
        <title>Genome public.</title>
        <authorList>
            <person name="Liu C."/>
            <person name="Sun Q."/>
        </authorList>
    </citation>
    <scope>NUCLEOTIDE SEQUENCE [LARGE SCALE GENOMIC DNA]</scope>
    <source>
        <strain evidence="1 2">NSJ-27</strain>
    </source>
</reference>